<accession>A0ABS5KP54</accession>
<feature type="transmembrane region" description="Helical" evidence="2">
    <location>
        <begin position="386"/>
        <end position="409"/>
    </location>
</feature>
<evidence type="ECO:0000256" key="1">
    <source>
        <dbReference type="SAM" id="MobiDB-lite"/>
    </source>
</evidence>
<dbReference type="RefSeq" id="WP_212009374.1">
    <property type="nucleotide sequence ID" value="NZ_JAAFYZ010000035.1"/>
</dbReference>
<sequence length="934" mass="95851">MRAPRWFAELGPARLVLAALALLAAGTAATAVAIPADTKRSDAWTVSSLVGKAPYSQRDLVLSTPPVSMQPQYPNSSSDITSVGSTNLSQLPSQLSSLVSQTSITRQYDHLVPALDPPARLGDPAWLRLDWSPQLSRQVRYVAGSAPGQEAAQRTFDPLDGFLSSLRMTLPIAVSQQTADKLGLSVGTLVKMDASPPASTGGIPFTLSVQVAGIFVPAAGPGPADPMWHIADKPDPALTTVCLSTVDCDKQITVWEADVFVDRPEAISTVSAQARIGEYTTVYDYVIDPARLTSGALAAVGPALDQAQLDTGDFKAAVTMNSGLKALAQQVLSTQSASHQLSAVVLGALAAGALAALFLMLRLTVLRRAKDVTLCRARGASPVRLALRHATQISVIVFVSAVLGALAAVEDGRGTLRTPAAWSGVVLATLLTFGAVGYWVYRGGDRVISARHEAVGETARGKRIVRDVGLLLAAGGALAIYRSQGAANADGSIDWIAVAAPALLAFAAGVAAVRLVPVLFGPAVRLLARRRSVVGFVAAALSGRRVPVVAAPLAGLVVVVAAGMFAAGYDASVMQKVRDDSVRDVGATARIGVQTTPFPDTFAAAAAKAPGVRGVFTGRADFGGIAPITAQGIPQPRPITVLTLNPQAFRQAAAAALSDGSARGQEVPANWPAPQAADGTVTVLASPGLQGLYSGQVSVSDSGGALKAVIGAYADVPLADSVVGLGGTDYIVVPYGEVPDADPGRPNVAWFSGTTGAISASALRALPGVVGGTAVTTLADVRSQDYSQGGVSAARDVFHLVEALCVGYFALCLLQLLTATRTVSRDSALLLQVFGLRSGRSRLVATLVPLPVAVLAAAAGLAMGAGLAPMLGPLDQGPGGASGDSVVATGSIGWGWTVPVVAVVLAMTVGGVLLDQLLRRRMELSIRLRDAEFE</sequence>
<evidence type="ECO:0000256" key="2">
    <source>
        <dbReference type="SAM" id="Phobius"/>
    </source>
</evidence>
<keyword evidence="2" id="KW-1133">Transmembrane helix</keyword>
<feature type="transmembrane region" description="Helical" evidence="2">
    <location>
        <begin position="847"/>
        <end position="872"/>
    </location>
</feature>
<reference evidence="4 5" key="1">
    <citation type="submission" date="2020-02" db="EMBL/GenBank/DDBJ databases">
        <title>Acidophilic actinobacteria isolated from forest soil.</title>
        <authorList>
            <person name="Golinska P."/>
        </authorList>
    </citation>
    <scope>NUCLEOTIDE SEQUENCE [LARGE SCALE GENOMIC DNA]</scope>
    <source>
        <strain evidence="4 5">NL8</strain>
    </source>
</reference>
<feature type="chain" id="PRO_5046778661" description="ABC3 transporter permease protein domain-containing protein" evidence="3">
    <location>
        <begin position="34"/>
        <end position="934"/>
    </location>
</feature>
<evidence type="ECO:0000313" key="5">
    <source>
        <dbReference type="Proteomes" id="UP000730482"/>
    </source>
</evidence>
<dbReference type="Proteomes" id="UP000730482">
    <property type="component" value="Unassembled WGS sequence"/>
</dbReference>
<feature type="signal peptide" evidence="3">
    <location>
        <begin position="1"/>
        <end position="33"/>
    </location>
</feature>
<keyword evidence="3" id="KW-0732">Signal</keyword>
<proteinExistence type="predicted"/>
<evidence type="ECO:0000313" key="4">
    <source>
        <dbReference type="EMBL" id="MBS2547795.1"/>
    </source>
</evidence>
<keyword evidence="2" id="KW-0812">Transmembrane</keyword>
<keyword evidence="5" id="KW-1185">Reference proteome</keyword>
<evidence type="ECO:0008006" key="6">
    <source>
        <dbReference type="Google" id="ProtNLM"/>
    </source>
</evidence>
<comment type="caution">
    <text evidence="4">The sequence shown here is derived from an EMBL/GenBank/DDBJ whole genome shotgun (WGS) entry which is preliminary data.</text>
</comment>
<organism evidence="4 5">
    <name type="scientific">Catenulispora pinistramenti</name>
    <dbReference type="NCBI Taxonomy" id="2705254"/>
    <lineage>
        <taxon>Bacteria</taxon>
        <taxon>Bacillati</taxon>
        <taxon>Actinomycetota</taxon>
        <taxon>Actinomycetes</taxon>
        <taxon>Catenulisporales</taxon>
        <taxon>Catenulisporaceae</taxon>
        <taxon>Catenulispora</taxon>
    </lineage>
</organism>
<feature type="transmembrane region" description="Helical" evidence="2">
    <location>
        <begin position="421"/>
        <end position="441"/>
    </location>
</feature>
<feature type="transmembrane region" description="Helical" evidence="2">
    <location>
        <begin position="464"/>
        <end position="483"/>
    </location>
</feature>
<dbReference type="EMBL" id="JAAFYZ010000035">
    <property type="protein sequence ID" value="MBS2547795.1"/>
    <property type="molecule type" value="Genomic_DNA"/>
</dbReference>
<feature type="transmembrane region" description="Helical" evidence="2">
    <location>
        <begin position="548"/>
        <end position="569"/>
    </location>
</feature>
<evidence type="ECO:0000256" key="3">
    <source>
        <dbReference type="SAM" id="SignalP"/>
    </source>
</evidence>
<feature type="transmembrane region" description="Helical" evidence="2">
    <location>
        <begin position="892"/>
        <end position="914"/>
    </location>
</feature>
<gene>
    <name evidence="4" type="ORF">KGQ19_13055</name>
</gene>
<feature type="transmembrane region" description="Helical" evidence="2">
    <location>
        <begin position="797"/>
        <end position="817"/>
    </location>
</feature>
<feature type="region of interest" description="Disordered" evidence="1">
    <location>
        <begin position="65"/>
        <end position="84"/>
    </location>
</feature>
<keyword evidence="2" id="KW-0472">Membrane</keyword>
<name>A0ABS5KP54_9ACTN</name>
<protein>
    <recommendedName>
        <fullName evidence="6">ABC3 transporter permease protein domain-containing protein</fullName>
    </recommendedName>
</protein>
<feature type="transmembrane region" description="Helical" evidence="2">
    <location>
        <begin position="495"/>
        <end position="528"/>
    </location>
</feature>
<feature type="transmembrane region" description="Helical" evidence="2">
    <location>
        <begin position="341"/>
        <end position="365"/>
    </location>
</feature>